<dbReference type="GO" id="GO:0009294">
    <property type="term" value="P:DNA-mediated transformation"/>
    <property type="evidence" value="ECO:0007669"/>
    <property type="project" value="InterPro"/>
</dbReference>
<comment type="similarity">
    <text evidence="1">Belongs to the DprA/Smf family.</text>
</comment>
<name>A0A6J6FN76_9ZZZZ</name>
<dbReference type="InterPro" id="IPR003488">
    <property type="entry name" value="DprA"/>
</dbReference>
<dbReference type="AlphaFoldDB" id="A0A6J6FN76"/>
<gene>
    <name evidence="3" type="ORF">UFOPK1722_01579</name>
</gene>
<dbReference type="Gene3D" id="3.40.50.450">
    <property type="match status" value="1"/>
</dbReference>
<evidence type="ECO:0000256" key="1">
    <source>
        <dbReference type="ARBA" id="ARBA00006525"/>
    </source>
</evidence>
<dbReference type="Pfam" id="PF02481">
    <property type="entry name" value="DNA_processg_A"/>
    <property type="match status" value="1"/>
</dbReference>
<dbReference type="PANTHER" id="PTHR43022:SF1">
    <property type="entry name" value="PROTEIN SMF"/>
    <property type="match status" value="1"/>
</dbReference>
<dbReference type="InterPro" id="IPR057666">
    <property type="entry name" value="DrpA_SLOG"/>
</dbReference>
<accession>A0A6J6FN76</accession>
<dbReference type="EMBL" id="CAEZTS010000168">
    <property type="protein sequence ID" value="CAB4589840.1"/>
    <property type="molecule type" value="Genomic_DNA"/>
</dbReference>
<feature type="domain" description="Smf/DprA SLOG" evidence="2">
    <location>
        <begin position="102"/>
        <end position="306"/>
    </location>
</feature>
<dbReference type="SUPFAM" id="SSF102405">
    <property type="entry name" value="MCP/YpsA-like"/>
    <property type="match status" value="1"/>
</dbReference>
<evidence type="ECO:0000259" key="2">
    <source>
        <dbReference type="Pfam" id="PF02481"/>
    </source>
</evidence>
<protein>
    <submittedName>
        <fullName evidence="3">Unannotated protein</fullName>
    </submittedName>
</protein>
<organism evidence="3">
    <name type="scientific">freshwater metagenome</name>
    <dbReference type="NCBI Taxonomy" id="449393"/>
    <lineage>
        <taxon>unclassified sequences</taxon>
        <taxon>metagenomes</taxon>
        <taxon>ecological metagenomes</taxon>
    </lineage>
</organism>
<sequence>MNDLPDPGERIAALRLSTLPFVTARRLRVLLAHGRPSTIVERLRDGDRDWDPVVRTLLSFRPANAAGRSLDEMWSAALRPTTTSRVSSLELPPHVDVRVLGMPGYPDCLALDPAAPAVLFSRGDANTLAGRRVAIVGTRNATEHGRGAARRFGAELSEAGVEVVSGLARGVDAAAHRGVLDSGGAGRPVAVVASGLDVVYPPEHERLWSSVGERGFLCTESPPGTVPEPFRFPLRNRIIAAMSEIVLVIESRLEGGSLITVREALQRGVTVMAVPGATSTRASQGTNMLIRDGALVAIDTDDVLAVLGLDNRRATGRFDPRVAPTGIDARILDLFDAEPLSLDDVATRARVAVGASFGATAVSLGRLETSGWLICTGGWFERAHV</sequence>
<reference evidence="3" key="1">
    <citation type="submission" date="2020-05" db="EMBL/GenBank/DDBJ databases">
        <authorList>
            <person name="Chiriac C."/>
            <person name="Salcher M."/>
            <person name="Ghai R."/>
            <person name="Kavagutti S V."/>
        </authorList>
    </citation>
    <scope>NUCLEOTIDE SEQUENCE</scope>
</reference>
<dbReference type="PANTHER" id="PTHR43022">
    <property type="entry name" value="PROTEIN SMF"/>
    <property type="match status" value="1"/>
</dbReference>
<evidence type="ECO:0000313" key="3">
    <source>
        <dbReference type="EMBL" id="CAB4589840.1"/>
    </source>
</evidence>
<proteinExistence type="inferred from homology"/>